<organism evidence="1 2">
    <name type="scientific">Scomber scombrus</name>
    <name type="common">Atlantic mackerel</name>
    <name type="synonym">Scomber vernalis</name>
    <dbReference type="NCBI Taxonomy" id="13677"/>
    <lineage>
        <taxon>Eukaryota</taxon>
        <taxon>Metazoa</taxon>
        <taxon>Chordata</taxon>
        <taxon>Craniata</taxon>
        <taxon>Vertebrata</taxon>
        <taxon>Euteleostomi</taxon>
        <taxon>Actinopterygii</taxon>
        <taxon>Neopterygii</taxon>
        <taxon>Teleostei</taxon>
        <taxon>Neoteleostei</taxon>
        <taxon>Acanthomorphata</taxon>
        <taxon>Pelagiaria</taxon>
        <taxon>Scombriformes</taxon>
        <taxon>Scombridae</taxon>
        <taxon>Scomber</taxon>
    </lineage>
</organism>
<proteinExistence type="predicted"/>
<evidence type="ECO:0000313" key="2">
    <source>
        <dbReference type="Proteomes" id="UP001314229"/>
    </source>
</evidence>
<dbReference type="EMBL" id="CAWUFR010001977">
    <property type="protein sequence ID" value="CAK6984589.1"/>
    <property type="molecule type" value="Genomic_DNA"/>
</dbReference>
<evidence type="ECO:0000313" key="1">
    <source>
        <dbReference type="EMBL" id="CAK6984589.1"/>
    </source>
</evidence>
<reference evidence="1 2" key="1">
    <citation type="submission" date="2024-01" db="EMBL/GenBank/DDBJ databases">
        <authorList>
            <person name="Alioto T."/>
            <person name="Alioto T."/>
            <person name="Gomez Garrido J."/>
        </authorList>
    </citation>
    <scope>NUCLEOTIDE SEQUENCE [LARGE SCALE GENOMIC DNA]</scope>
</reference>
<gene>
    <name evidence="1" type="ORF">FSCOSCO3_A030835</name>
</gene>
<keyword evidence="2" id="KW-1185">Reference proteome</keyword>
<comment type="caution">
    <text evidence="1">The sequence shown here is derived from an EMBL/GenBank/DDBJ whole genome shotgun (WGS) entry which is preliminary data.</text>
</comment>
<feature type="non-terminal residue" evidence="1">
    <location>
        <position position="194"/>
    </location>
</feature>
<protein>
    <submittedName>
        <fullName evidence="1">Uncharacterized protein</fullName>
    </submittedName>
</protein>
<dbReference type="AlphaFoldDB" id="A0AAV1QP29"/>
<dbReference type="Proteomes" id="UP001314229">
    <property type="component" value="Unassembled WGS sequence"/>
</dbReference>
<name>A0AAV1QP29_SCOSC</name>
<sequence>MADFEELKKKRSYAQGAFTRRANAIEFNMDLLNEYDLKLELRAFKGSYEEICNSSFDYIAVMEEEDESGFEMDVAEVKKRLHACRTKYQETETMVKQTLWSRCASGQFGGLKADLKEVFGQADAILSGHLTHEQYDLVRTALENRVEALEEFVRDWDRYVPDKEVDDMRVCLKVYKERRRMTIVALTNYMHQSK</sequence>
<accession>A0AAV1QP29</accession>